<dbReference type="PANTHER" id="PTHR30307">
    <property type="entry name" value="S-ADENOSYLMETHIONINE:TRNA RIBOSYLTRANSFERASE-ISOMERASE"/>
    <property type="match status" value="1"/>
</dbReference>
<dbReference type="InterPro" id="IPR042119">
    <property type="entry name" value="QueA_dom2"/>
</dbReference>
<dbReference type="PANTHER" id="PTHR30307:SF0">
    <property type="entry name" value="S-ADENOSYLMETHIONINE:TRNA RIBOSYLTRANSFERASE-ISOMERASE"/>
    <property type="match status" value="1"/>
</dbReference>
<evidence type="ECO:0000313" key="6">
    <source>
        <dbReference type="Proteomes" id="UP001597511"/>
    </source>
</evidence>
<evidence type="ECO:0000256" key="1">
    <source>
        <dbReference type="ARBA" id="ARBA00022490"/>
    </source>
</evidence>
<keyword evidence="2" id="KW-0808">Transferase</keyword>
<reference evidence="6" key="1">
    <citation type="journal article" date="2019" name="Int. J. Syst. Evol. Microbiol.">
        <title>The Global Catalogue of Microorganisms (GCM) 10K type strain sequencing project: providing services to taxonomists for standard genome sequencing and annotation.</title>
        <authorList>
            <consortium name="The Broad Institute Genomics Platform"/>
            <consortium name="The Broad Institute Genome Sequencing Center for Infectious Disease"/>
            <person name="Wu L."/>
            <person name="Ma J."/>
        </authorList>
    </citation>
    <scope>NUCLEOTIDE SEQUENCE [LARGE SCALE GENOMIC DNA]</scope>
    <source>
        <strain evidence="6">KCTC 23299</strain>
    </source>
</reference>
<dbReference type="InterPro" id="IPR036100">
    <property type="entry name" value="QueA_sf"/>
</dbReference>
<protein>
    <submittedName>
        <fullName evidence="5">S-adenosylmethionine:tRNA ribosyltransferase-isomerase</fullName>
    </submittedName>
</protein>
<keyword evidence="3" id="KW-0949">S-adenosyl-L-methionine</keyword>
<dbReference type="Pfam" id="PF02547">
    <property type="entry name" value="Queuosine_synth"/>
    <property type="match status" value="1"/>
</dbReference>
<dbReference type="RefSeq" id="WP_386096816.1">
    <property type="nucleotide sequence ID" value="NZ_JBHUOZ010000001.1"/>
</dbReference>
<sequence length="408" mass="45455">MQPQHLAIQDYTYTLPDEKIAYFPLAERDASKLLVYKAGQITETVFSAIDTYLPEHSLLVFNNTKVVAARLLFQKPSGGVIEIFCLEPHGLNMDITTAMLQQGQVQWQCLVGGASKWKPGVVLEKAIQLDNTSIRLQASMYARTEGGFVIHFNWTPADKSFAEVLQAAGVMPLPPYIKRKADNTDDTRYQTVYARHEGSVAAPTAGLHFTEAVIKKIQARHITPAYLTLHVGAGTFKPVKAATMEQHDMHAEWIDVSTDFITRLAAHTNAVVAVGTTSMRTLETLYWLGVKCLHDKNVDLAGHVHLSQWECYQLPQHFTTQEALTALAAALELQGAARLMATTQIFIAPGYTPRVVKALVTNFHQPQSTLLLLVAAGIGEDWRKVYQYALEHHFRFLSYGDSSLLFFN</sequence>
<keyword evidence="4" id="KW-0671">Queuosine biosynthesis</keyword>
<keyword evidence="6" id="KW-1185">Reference proteome</keyword>
<proteinExistence type="predicted"/>
<evidence type="ECO:0000256" key="2">
    <source>
        <dbReference type="ARBA" id="ARBA00022679"/>
    </source>
</evidence>
<name>A0ABW6A2I7_9BACT</name>
<evidence type="ECO:0000313" key="5">
    <source>
        <dbReference type="EMBL" id="MFD2919534.1"/>
    </source>
</evidence>
<dbReference type="InterPro" id="IPR003699">
    <property type="entry name" value="QueA"/>
</dbReference>
<accession>A0ABW6A2I7</accession>
<evidence type="ECO:0000256" key="4">
    <source>
        <dbReference type="ARBA" id="ARBA00022785"/>
    </source>
</evidence>
<organism evidence="5 6">
    <name type="scientific">Terrimonas rubra</name>
    <dbReference type="NCBI Taxonomy" id="1035890"/>
    <lineage>
        <taxon>Bacteria</taxon>
        <taxon>Pseudomonadati</taxon>
        <taxon>Bacteroidota</taxon>
        <taxon>Chitinophagia</taxon>
        <taxon>Chitinophagales</taxon>
        <taxon>Chitinophagaceae</taxon>
        <taxon>Terrimonas</taxon>
    </lineage>
</organism>
<dbReference type="EMBL" id="JBHUOZ010000001">
    <property type="protein sequence ID" value="MFD2919534.1"/>
    <property type="molecule type" value="Genomic_DNA"/>
</dbReference>
<dbReference type="SUPFAM" id="SSF111337">
    <property type="entry name" value="QueA-like"/>
    <property type="match status" value="1"/>
</dbReference>
<dbReference type="InterPro" id="IPR042118">
    <property type="entry name" value="QueA_dom1"/>
</dbReference>
<gene>
    <name evidence="5" type="ORF">ACFS6H_07450</name>
</gene>
<dbReference type="Proteomes" id="UP001597511">
    <property type="component" value="Unassembled WGS sequence"/>
</dbReference>
<comment type="caution">
    <text evidence="5">The sequence shown here is derived from an EMBL/GenBank/DDBJ whole genome shotgun (WGS) entry which is preliminary data.</text>
</comment>
<keyword evidence="1" id="KW-0963">Cytoplasm</keyword>
<dbReference type="Gene3D" id="2.40.10.240">
    <property type="entry name" value="QueA-like"/>
    <property type="match status" value="1"/>
</dbReference>
<evidence type="ECO:0000256" key="3">
    <source>
        <dbReference type="ARBA" id="ARBA00022691"/>
    </source>
</evidence>
<dbReference type="Gene3D" id="3.40.1780.10">
    <property type="entry name" value="QueA-like"/>
    <property type="match status" value="1"/>
</dbReference>